<sequence>MWEQDHPFDQFLLKFQHTLEAFGEDDAATRALVEEVAGELRQRIGQIADRAAEHY</sequence>
<gene>
    <name evidence="1" type="ORF">ACGFZB_17625</name>
</gene>
<keyword evidence="2" id="KW-1185">Reference proteome</keyword>
<dbReference type="EMBL" id="JBICYV010000008">
    <property type="protein sequence ID" value="MFG3012240.1"/>
    <property type="molecule type" value="Genomic_DNA"/>
</dbReference>
<proteinExistence type="predicted"/>
<dbReference type="RefSeq" id="WP_392818250.1">
    <property type="nucleotide sequence ID" value="NZ_JBICYV010000008.1"/>
</dbReference>
<name>A0ABW7B4Z7_9ACTN</name>
<comment type="caution">
    <text evidence="1">The sequence shown here is derived from an EMBL/GenBank/DDBJ whole genome shotgun (WGS) entry which is preliminary data.</text>
</comment>
<evidence type="ECO:0000313" key="2">
    <source>
        <dbReference type="Proteomes" id="UP001604267"/>
    </source>
</evidence>
<accession>A0ABW7B4Z7</accession>
<organism evidence="1 2">
    <name type="scientific">Streptomyces cinerochromogenes</name>
    <dbReference type="NCBI Taxonomy" id="66422"/>
    <lineage>
        <taxon>Bacteria</taxon>
        <taxon>Bacillati</taxon>
        <taxon>Actinomycetota</taxon>
        <taxon>Actinomycetes</taxon>
        <taxon>Kitasatosporales</taxon>
        <taxon>Streptomycetaceae</taxon>
        <taxon>Streptomyces</taxon>
    </lineage>
</organism>
<reference evidence="1 2" key="1">
    <citation type="submission" date="2024-10" db="EMBL/GenBank/DDBJ databases">
        <title>The Natural Products Discovery Center: Release of the First 8490 Sequenced Strains for Exploring Actinobacteria Biosynthetic Diversity.</title>
        <authorList>
            <person name="Kalkreuter E."/>
            <person name="Kautsar S.A."/>
            <person name="Yang D."/>
            <person name="Bader C.D."/>
            <person name="Teijaro C.N."/>
            <person name="Fluegel L."/>
            <person name="Davis C.M."/>
            <person name="Simpson J.R."/>
            <person name="Lauterbach L."/>
            <person name="Steele A.D."/>
            <person name="Gui C."/>
            <person name="Meng S."/>
            <person name="Li G."/>
            <person name="Viehrig K."/>
            <person name="Ye F."/>
            <person name="Su P."/>
            <person name="Kiefer A.F."/>
            <person name="Nichols A."/>
            <person name="Cepeda A.J."/>
            <person name="Yan W."/>
            <person name="Fan B."/>
            <person name="Jiang Y."/>
            <person name="Adhikari A."/>
            <person name="Zheng C.-J."/>
            <person name="Schuster L."/>
            <person name="Cowan T.M."/>
            <person name="Smanski M.J."/>
            <person name="Chevrette M.G."/>
            <person name="De Carvalho L.P.S."/>
            <person name="Shen B."/>
        </authorList>
    </citation>
    <scope>NUCLEOTIDE SEQUENCE [LARGE SCALE GENOMIC DNA]</scope>
    <source>
        <strain evidence="1 2">NPDC048320</strain>
    </source>
</reference>
<evidence type="ECO:0000313" key="1">
    <source>
        <dbReference type="EMBL" id="MFG3012240.1"/>
    </source>
</evidence>
<dbReference type="Proteomes" id="UP001604267">
    <property type="component" value="Unassembled WGS sequence"/>
</dbReference>
<protein>
    <submittedName>
        <fullName evidence="1">Uncharacterized protein</fullName>
    </submittedName>
</protein>